<feature type="compositionally biased region" description="Acidic residues" evidence="6">
    <location>
        <begin position="283"/>
        <end position="298"/>
    </location>
</feature>
<evidence type="ECO:0000313" key="9">
    <source>
        <dbReference type="Proteomes" id="UP000789831"/>
    </source>
</evidence>
<evidence type="ECO:0000256" key="1">
    <source>
        <dbReference type="ARBA" id="ARBA00004167"/>
    </source>
</evidence>
<dbReference type="Gene3D" id="2.30.29.30">
    <property type="entry name" value="Pleckstrin-homology domain (PH domain)/Phosphotyrosine-binding domain (PTB)"/>
    <property type="match status" value="1"/>
</dbReference>
<protein>
    <submittedName>
        <fullName evidence="8">9581_t:CDS:1</fullName>
    </submittedName>
</protein>
<dbReference type="GO" id="GO:0032934">
    <property type="term" value="F:sterol binding"/>
    <property type="evidence" value="ECO:0007669"/>
    <property type="project" value="TreeGrafter"/>
</dbReference>
<evidence type="ECO:0000256" key="4">
    <source>
        <dbReference type="ARBA" id="ARBA00022989"/>
    </source>
</evidence>
<reference evidence="8" key="1">
    <citation type="submission" date="2021-06" db="EMBL/GenBank/DDBJ databases">
        <authorList>
            <person name="Kallberg Y."/>
            <person name="Tangrot J."/>
            <person name="Rosling A."/>
        </authorList>
    </citation>
    <scope>NUCLEOTIDE SEQUENCE</scope>
    <source>
        <strain evidence="8">MT106</strain>
    </source>
</reference>
<keyword evidence="3" id="KW-0812">Transmembrane</keyword>
<feature type="compositionally biased region" description="Basic and acidic residues" evidence="6">
    <location>
        <begin position="319"/>
        <end position="335"/>
    </location>
</feature>
<dbReference type="OrthoDB" id="2162691at2759"/>
<dbReference type="CDD" id="cd13220">
    <property type="entry name" value="PH-GRAM_GRAMDC"/>
    <property type="match status" value="1"/>
</dbReference>
<dbReference type="GO" id="GO:0120015">
    <property type="term" value="F:sterol transfer activity"/>
    <property type="evidence" value="ECO:0007669"/>
    <property type="project" value="TreeGrafter"/>
</dbReference>
<dbReference type="AlphaFoldDB" id="A0A9N9F1S8"/>
<dbReference type="GO" id="GO:0005739">
    <property type="term" value="C:mitochondrion"/>
    <property type="evidence" value="ECO:0007669"/>
    <property type="project" value="TreeGrafter"/>
</dbReference>
<dbReference type="Proteomes" id="UP000789831">
    <property type="component" value="Unassembled WGS sequence"/>
</dbReference>
<feature type="region of interest" description="Disordered" evidence="6">
    <location>
        <begin position="319"/>
        <end position="404"/>
    </location>
</feature>
<comment type="similarity">
    <text evidence="2">Belongs to the YSP2 family.</text>
</comment>
<comment type="subcellular location">
    <subcellularLocation>
        <location evidence="1">Membrane</location>
        <topology evidence="1">Single-pass membrane protein</topology>
    </subcellularLocation>
</comment>
<dbReference type="GO" id="GO:0005886">
    <property type="term" value="C:plasma membrane"/>
    <property type="evidence" value="ECO:0007669"/>
    <property type="project" value="TreeGrafter"/>
</dbReference>
<dbReference type="EMBL" id="CAJVPL010000503">
    <property type="protein sequence ID" value="CAG8504079.1"/>
    <property type="molecule type" value="Genomic_DNA"/>
</dbReference>
<evidence type="ECO:0000259" key="7">
    <source>
        <dbReference type="PROSITE" id="PS51778"/>
    </source>
</evidence>
<comment type="caution">
    <text evidence="8">The sequence shown here is derived from an EMBL/GenBank/DDBJ whole genome shotgun (WGS) entry which is preliminary data.</text>
</comment>
<dbReference type="GO" id="GO:0032541">
    <property type="term" value="C:cortical endoplasmic reticulum"/>
    <property type="evidence" value="ECO:0007669"/>
    <property type="project" value="TreeGrafter"/>
</dbReference>
<evidence type="ECO:0000313" key="8">
    <source>
        <dbReference type="EMBL" id="CAG8504079.1"/>
    </source>
</evidence>
<feature type="compositionally biased region" description="Low complexity" evidence="6">
    <location>
        <begin position="750"/>
        <end position="777"/>
    </location>
</feature>
<organism evidence="8 9">
    <name type="scientific">Ambispora gerdemannii</name>
    <dbReference type="NCBI Taxonomy" id="144530"/>
    <lineage>
        <taxon>Eukaryota</taxon>
        <taxon>Fungi</taxon>
        <taxon>Fungi incertae sedis</taxon>
        <taxon>Mucoromycota</taxon>
        <taxon>Glomeromycotina</taxon>
        <taxon>Glomeromycetes</taxon>
        <taxon>Archaeosporales</taxon>
        <taxon>Ambisporaceae</taxon>
        <taxon>Ambispora</taxon>
    </lineage>
</organism>
<dbReference type="PROSITE" id="PS51778">
    <property type="entry name" value="VAST"/>
    <property type="match status" value="1"/>
</dbReference>
<feature type="region of interest" description="Disordered" evidence="6">
    <location>
        <begin position="600"/>
        <end position="619"/>
    </location>
</feature>
<feature type="compositionally biased region" description="Basic and acidic residues" evidence="6">
    <location>
        <begin position="345"/>
        <end position="367"/>
    </location>
</feature>
<dbReference type="Pfam" id="PF16016">
    <property type="entry name" value="VASt"/>
    <property type="match status" value="1"/>
</dbReference>
<dbReference type="Pfam" id="PF02893">
    <property type="entry name" value="GRAM"/>
    <property type="match status" value="1"/>
</dbReference>
<feature type="region of interest" description="Disordered" evidence="6">
    <location>
        <begin position="867"/>
        <end position="899"/>
    </location>
</feature>
<feature type="domain" description="VASt" evidence="7">
    <location>
        <begin position="423"/>
        <end position="581"/>
    </location>
</feature>
<feature type="compositionally biased region" description="Polar residues" evidence="6">
    <location>
        <begin position="23"/>
        <end position="46"/>
    </location>
</feature>
<evidence type="ECO:0000256" key="5">
    <source>
        <dbReference type="ARBA" id="ARBA00023136"/>
    </source>
</evidence>
<keyword evidence="9" id="KW-1185">Reference proteome</keyword>
<feature type="region of interest" description="Disordered" evidence="6">
    <location>
        <begin position="264"/>
        <end position="303"/>
    </location>
</feature>
<dbReference type="PANTHER" id="PTHR23319">
    <property type="entry name" value="GRAM DOMAIN CONTAINING 1B, ISOFORM E"/>
    <property type="match status" value="1"/>
</dbReference>
<sequence length="899" mass="101071">MLSAASNAASAIQSSIMDTLNSRQNSETVISNNGSQDASDSQVDNSNPRDSKLLTNGEEKSSPTINLDTTVAMAENQGAQVAQGAASLTIEQISRDQTDNKEAFDYKLPYQQKRVGSSSTSGTSGTTEDKFETVDLPPAQIPKHSPASPKRHKEFHSLFRNVPEYDYLIDDYSCALQKEILVQGRLYISVNYACFNANIFGWVTSLVIPFSDIVSIEKRVTAFVIPNAILISTLHAKHFFASFLARDTVYDLLTNLWRQNRPTLSSTPSFAESEFQNDKSSESEEDEEEGGGTEESEVDEGKQKNRALKLLPKLSLEPIKHVLGDQQSKEKERTQDNSGLLSASKQDDSKDEKVTETGGFGRDKSTFDDTNLSESHLSPEPHKVTNTYVKPAPRARKSTKINTNVKKRTHSPVLCDCLKNRKHYDSVSMDTKFTGSVEKLYNLIFTSGFVRRFLVEQEKCTDDKLTRTSSYIRPLTNPMGPKSTKCYLKDECLHRDFDRYVTNFTITNTPDVPYGSYFSVKTRTCIMWAGANETRIIVSTAVEFSKSSWIKGTIERAALDGQLQYHKNLALAIRKYIAAHPNEFQDECGSPVREVCEIETQPSEAHKGRDHESFEEDGELGIEQEAPTNLGQAFVDLFNALTAIFSSIFRIIGTPSKTTLIACAFVFMVVTNFYNWLRLTDLTHKLENAQSGSFGSRFGSLKPDDVLYESRRFREYALMFDDRVNSEGDHLWVWVGEKAKKHGERKSDETNTSESDETSSTITSDSTQSSSESNESNSHSEHRQKHKTHFMNYFDRFNENFGDRASSWSSNSRRYPSASSALPNLSDLYGQIEDLQRLVHAAQYHANKLADIAEEERSYLFQLEKNMLKNSNSPTPSPSANNNHDNEIEKISSDEKIEL</sequence>
<keyword evidence="5" id="KW-0472">Membrane</keyword>
<dbReference type="InterPro" id="IPR011993">
    <property type="entry name" value="PH-like_dom_sf"/>
</dbReference>
<keyword evidence="4" id="KW-1133">Transmembrane helix</keyword>
<dbReference type="GO" id="GO:0140268">
    <property type="term" value="C:endoplasmic reticulum-plasma membrane contact site"/>
    <property type="evidence" value="ECO:0007669"/>
    <property type="project" value="TreeGrafter"/>
</dbReference>
<feature type="compositionally biased region" description="Low complexity" evidence="6">
    <location>
        <begin position="870"/>
        <end position="883"/>
    </location>
</feature>
<dbReference type="SMART" id="SM00568">
    <property type="entry name" value="GRAM"/>
    <property type="match status" value="1"/>
</dbReference>
<evidence type="ECO:0000256" key="6">
    <source>
        <dbReference type="SAM" id="MobiDB-lite"/>
    </source>
</evidence>
<dbReference type="GO" id="GO:0005789">
    <property type="term" value="C:endoplasmic reticulum membrane"/>
    <property type="evidence" value="ECO:0007669"/>
    <property type="project" value="TreeGrafter"/>
</dbReference>
<dbReference type="PANTHER" id="PTHR23319:SF4">
    <property type="entry name" value="GRAM DOMAIN CONTAINING 1B, ISOFORM E"/>
    <property type="match status" value="1"/>
</dbReference>
<feature type="region of interest" description="Disordered" evidence="6">
    <location>
        <begin position="23"/>
        <end position="64"/>
    </location>
</feature>
<dbReference type="GO" id="GO:0032366">
    <property type="term" value="P:intracellular sterol transport"/>
    <property type="evidence" value="ECO:0007669"/>
    <property type="project" value="TreeGrafter"/>
</dbReference>
<accession>A0A9N9F1S8</accession>
<feature type="compositionally biased region" description="Basic and acidic residues" evidence="6">
    <location>
        <begin position="47"/>
        <end position="61"/>
    </location>
</feature>
<dbReference type="InterPro" id="IPR051482">
    <property type="entry name" value="Cholesterol_transport"/>
</dbReference>
<feature type="compositionally biased region" description="Basic residues" evidence="6">
    <location>
        <begin position="393"/>
        <end position="404"/>
    </location>
</feature>
<feature type="region of interest" description="Disordered" evidence="6">
    <location>
        <begin position="743"/>
        <end position="785"/>
    </location>
</feature>
<gene>
    <name evidence="8" type="ORF">AGERDE_LOCUS4396</name>
</gene>
<dbReference type="InterPro" id="IPR031968">
    <property type="entry name" value="VASt"/>
</dbReference>
<evidence type="ECO:0000256" key="2">
    <source>
        <dbReference type="ARBA" id="ARBA00006582"/>
    </source>
</evidence>
<dbReference type="InterPro" id="IPR004182">
    <property type="entry name" value="GRAM"/>
</dbReference>
<feature type="compositionally biased region" description="Basic and acidic residues" evidence="6">
    <location>
        <begin position="884"/>
        <end position="899"/>
    </location>
</feature>
<evidence type="ECO:0000256" key="3">
    <source>
        <dbReference type="ARBA" id="ARBA00022692"/>
    </source>
</evidence>
<proteinExistence type="inferred from homology"/>
<name>A0A9N9F1S8_9GLOM</name>